<dbReference type="AlphaFoldDB" id="A0A1H6D9D0"/>
<dbReference type="Proteomes" id="UP000236723">
    <property type="component" value="Unassembled WGS sequence"/>
</dbReference>
<dbReference type="RefSeq" id="WP_160147113.1">
    <property type="nucleotide sequence ID" value="NZ_FNVO01000014.1"/>
</dbReference>
<dbReference type="PANTHER" id="PTHR38436">
    <property type="entry name" value="POLYKETIDE CYCLASE SNOAL-LIKE DOMAIN"/>
    <property type="match status" value="1"/>
</dbReference>
<evidence type="ECO:0000313" key="1">
    <source>
        <dbReference type="EMBL" id="SEG81265.1"/>
    </source>
</evidence>
<dbReference type="PANTHER" id="PTHR38436:SF1">
    <property type="entry name" value="ESTER CYCLASE"/>
    <property type="match status" value="1"/>
</dbReference>
<dbReference type="SUPFAM" id="SSF54427">
    <property type="entry name" value="NTF2-like"/>
    <property type="match status" value="1"/>
</dbReference>
<name>A0A1H6D9D0_9ACTN</name>
<gene>
    <name evidence="1" type="ORF">SAMN04489712_11411</name>
</gene>
<dbReference type="GO" id="GO:0030638">
    <property type="term" value="P:polyketide metabolic process"/>
    <property type="evidence" value="ECO:0007669"/>
    <property type="project" value="InterPro"/>
</dbReference>
<accession>A0A1H6D9D0</accession>
<organism evidence="1 2">
    <name type="scientific">Thermomonospora echinospora</name>
    <dbReference type="NCBI Taxonomy" id="1992"/>
    <lineage>
        <taxon>Bacteria</taxon>
        <taxon>Bacillati</taxon>
        <taxon>Actinomycetota</taxon>
        <taxon>Actinomycetes</taxon>
        <taxon>Streptosporangiales</taxon>
        <taxon>Thermomonosporaceae</taxon>
        <taxon>Thermomonospora</taxon>
    </lineage>
</organism>
<reference evidence="2" key="1">
    <citation type="submission" date="2016-10" db="EMBL/GenBank/DDBJ databases">
        <authorList>
            <person name="Varghese N."/>
            <person name="Submissions S."/>
        </authorList>
    </citation>
    <scope>NUCLEOTIDE SEQUENCE [LARGE SCALE GENOMIC DNA]</scope>
    <source>
        <strain evidence="2">DSM 43163</strain>
    </source>
</reference>
<dbReference type="Gene3D" id="3.10.450.50">
    <property type="match status" value="1"/>
</dbReference>
<dbReference type="InterPro" id="IPR009959">
    <property type="entry name" value="Cyclase_SnoaL-like"/>
</dbReference>
<dbReference type="OrthoDB" id="3624661at2"/>
<proteinExistence type="predicted"/>
<protein>
    <submittedName>
        <fullName evidence="1">Predicted ester cyclase</fullName>
    </submittedName>
</protein>
<keyword evidence="2" id="KW-1185">Reference proteome</keyword>
<dbReference type="Pfam" id="PF07366">
    <property type="entry name" value="SnoaL"/>
    <property type="match status" value="1"/>
</dbReference>
<dbReference type="InterPro" id="IPR032710">
    <property type="entry name" value="NTF2-like_dom_sf"/>
</dbReference>
<dbReference type="EMBL" id="FNVO01000014">
    <property type="protein sequence ID" value="SEG81265.1"/>
    <property type="molecule type" value="Genomic_DNA"/>
</dbReference>
<sequence length="149" mass="16839">MTDKDLARTNKEILRRYYARASGRRDDAADDRLAEFFHEDVELPANTLPHGRQGLEGLREHNRYMRTVLAGGPPTVEAMIAEGDKVAVRLTLRGRVIGELMGLRPSDKEFEIEEHMIFTFRNGKVSRVDRVADRYALVEQVGQGSISIG</sequence>
<evidence type="ECO:0000313" key="2">
    <source>
        <dbReference type="Proteomes" id="UP000236723"/>
    </source>
</evidence>